<proteinExistence type="predicted"/>
<dbReference type="EMBL" id="CP006880">
    <property type="protein sequence ID" value="AJD45259.1"/>
    <property type="molecule type" value="Genomic_DNA"/>
</dbReference>
<dbReference type="Proteomes" id="UP000031368">
    <property type="component" value="Plasmid pRgalR602c"/>
</dbReference>
<geneLocation type="plasmid" evidence="1 2">
    <name>pRgalR602c</name>
</geneLocation>
<evidence type="ECO:0000313" key="1">
    <source>
        <dbReference type="EMBL" id="AJD45259.1"/>
    </source>
</evidence>
<keyword evidence="2" id="KW-1185">Reference proteome</keyword>
<reference evidence="1 2" key="1">
    <citation type="submission" date="2013-11" db="EMBL/GenBank/DDBJ databases">
        <title>Complete genome sequence of Rhizobium gallicum bv. gallicum R602.</title>
        <authorList>
            <person name="Bustos P."/>
            <person name="Santamaria R.I."/>
            <person name="Lozano L."/>
            <person name="Acosta J.L."/>
            <person name="Ormeno-Orrillo E."/>
            <person name="Rogel M.A."/>
            <person name="Romero D."/>
            <person name="Cevallos M.A."/>
            <person name="Martinez-Romero E."/>
            <person name="Gonzalez V."/>
        </authorList>
    </citation>
    <scope>NUCLEOTIDE SEQUENCE [LARGE SCALE GENOMIC DNA]</scope>
    <source>
        <strain evidence="1 2">R602</strain>
        <plasmid evidence="1 2">pRgalR602c</plasmid>
    </source>
</reference>
<dbReference type="HOGENOM" id="CLU_2938533_0_0_5"/>
<gene>
    <name evidence="1" type="ORF">RGR602_PC01231</name>
</gene>
<accession>A0A0B4XB68</accession>
<evidence type="ECO:0000313" key="2">
    <source>
        <dbReference type="Proteomes" id="UP000031368"/>
    </source>
</evidence>
<dbReference type="KEGG" id="rga:RGR602_PC01231"/>
<organism evidence="1 2">
    <name type="scientific">Rhizobium gallicum bv. gallicum R602sp</name>
    <dbReference type="NCBI Taxonomy" id="1041138"/>
    <lineage>
        <taxon>Bacteria</taxon>
        <taxon>Pseudomonadati</taxon>
        <taxon>Pseudomonadota</taxon>
        <taxon>Alphaproteobacteria</taxon>
        <taxon>Hyphomicrobiales</taxon>
        <taxon>Rhizobiaceae</taxon>
        <taxon>Rhizobium/Agrobacterium group</taxon>
        <taxon>Rhizobium</taxon>
    </lineage>
</organism>
<name>A0A0B4XB68_9HYPH</name>
<protein>
    <submittedName>
        <fullName evidence="1">Uncharacterized protein</fullName>
    </submittedName>
</protein>
<sequence length="60" mass="6373">MLVAADFIMQRVTGNPIAGLEVAPHFARLMGFPKPAHQLATSILIGATVLICAARPHLSH</sequence>
<dbReference type="AlphaFoldDB" id="A0A0B4XB68"/>
<keyword evidence="1" id="KW-0614">Plasmid</keyword>